<keyword evidence="11" id="KW-0278">Fertilization</keyword>
<evidence type="ECO:0000256" key="5">
    <source>
        <dbReference type="ARBA" id="ARBA00022685"/>
    </source>
</evidence>
<dbReference type="InterPro" id="IPR051148">
    <property type="entry name" value="Zona_Pellucida_Domain_gp"/>
</dbReference>
<keyword evidence="7" id="KW-1133">Transmembrane helix</keyword>
<proteinExistence type="predicted"/>
<keyword evidence="4" id="KW-0272">Extracellular matrix</keyword>
<keyword evidence="10" id="KW-0325">Glycoprotein</keyword>
<dbReference type="Gene3D" id="2.60.40.3210">
    <property type="entry name" value="Zona pellucida, ZP-N domain"/>
    <property type="match status" value="1"/>
</dbReference>
<feature type="domain" description="ZP" evidence="14">
    <location>
        <begin position="359"/>
        <end position="617"/>
    </location>
</feature>
<dbReference type="Pfam" id="PF23736">
    <property type="entry name" value="Ig_ZP2"/>
    <property type="match status" value="1"/>
</dbReference>
<dbReference type="InterPro" id="IPR057636">
    <property type="entry name" value="Ig_ZP2_3rd"/>
</dbReference>
<dbReference type="InterPro" id="IPR055356">
    <property type="entry name" value="ZP-N"/>
</dbReference>
<dbReference type="GO" id="GO:0060468">
    <property type="term" value="P:prevention of polyspermy"/>
    <property type="evidence" value="ECO:0007669"/>
    <property type="project" value="TreeGrafter"/>
</dbReference>
<accession>A0AAD1SU71</accession>
<gene>
    <name evidence="15" type="ORF">PECUL_23A039860</name>
</gene>
<protein>
    <recommendedName>
        <fullName evidence="14">ZP domain-containing protein</fullName>
    </recommendedName>
</protein>
<dbReference type="Pfam" id="PF00100">
    <property type="entry name" value="Zona_pellucida"/>
    <property type="match status" value="1"/>
</dbReference>
<dbReference type="PANTHER" id="PTHR23343">
    <property type="entry name" value="ZONA PELLUCIDA SPERM-BINDING PROTEIN"/>
    <property type="match status" value="1"/>
</dbReference>
<evidence type="ECO:0000256" key="3">
    <source>
        <dbReference type="ARBA" id="ARBA00022525"/>
    </source>
</evidence>
<reference evidence="15" key="1">
    <citation type="submission" date="2022-03" db="EMBL/GenBank/DDBJ databases">
        <authorList>
            <person name="Alioto T."/>
            <person name="Alioto T."/>
            <person name="Gomez Garrido J."/>
        </authorList>
    </citation>
    <scope>NUCLEOTIDE SEQUENCE</scope>
</reference>
<dbReference type="GO" id="GO:0032190">
    <property type="term" value="F:acrosin binding"/>
    <property type="evidence" value="ECO:0007669"/>
    <property type="project" value="TreeGrafter"/>
</dbReference>
<dbReference type="Gene3D" id="2.60.40.4100">
    <property type="entry name" value="Zona pellucida, ZP-C domain"/>
    <property type="match status" value="1"/>
</dbReference>
<dbReference type="GO" id="GO:0005886">
    <property type="term" value="C:plasma membrane"/>
    <property type="evidence" value="ECO:0007669"/>
    <property type="project" value="UniProtKB-SubCell"/>
</dbReference>
<evidence type="ECO:0000256" key="10">
    <source>
        <dbReference type="ARBA" id="ARBA00023180"/>
    </source>
</evidence>
<evidence type="ECO:0000259" key="14">
    <source>
        <dbReference type="PROSITE" id="PS51034"/>
    </source>
</evidence>
<keyword evidence="13" id="KW-0732">Signal</keyword>
<evidence type="ECO:0000256" key="9">
    <source>
        <dbReference type="ARBA" id="ARBA00023157"/>
    </source>
</evidence>
<dbReference type="PRINTS" id="PR00023">
    <property type="entry name" value="ZPELLUCIDA"/>
</dbReference>
<dbReference type="InterPro" id="IPR042235">
    <property type="entry name" value="ZP-C_dom"/>
</dbReference>
<keyword evidence="6" id="KW-0812">Transmembrane</keyword>
<keyword evidence="5" id="KW-0165">Cleavage on pair of basic residues</keyword>
<evidence type="ECO:0000256" key="13">
    <source>
        <dbReference type="SAM" id="SignalP"/>
    </source>
</evidence>
<evidence type="ECO:0000256" key="8">
    <source>
        <dbReference type="ARBA" id="ARBA00023136"/>
    </source>
</evidence>
<dbReference type="Proteomes" id="UP001295444">
    <property type="component" value="Chromosome 07"/>
</dbReference>
<comment type="subcellular location">
    <subcellularLocation>
        <location evidence="1">Cell membrane</location>
        <topology evidence="1">Single-pass type I membrane protein</topology>
    </subcellularLocation>
    <subcellularLocation>
        <location evidence="12">Zona pellucida</location>
    </subcellularLocation>
</comment>
<dbReference type="GO" id="GO:0035805">
    <property type="term" value="C:egg coat"/>
    <property type="evidence" value="ECO:0007669"/>
    <property type="project" value="UniProtKB-SubCell"/>
</dbReference>
<evidence type="ECO:0000256" key="11">
    <source>
        <dbReference type="ARBA" id="ARBA00023279"/>
    </source>
</evidence>
<keyword evidence="8" id="KW-0472">Membrane</keyword>
<evidence type="ECO:0000256" key="4">
    <source>
        <dbReference type="ARBA" id="ARBA00022530"/>
    </source>
</evidence>
<evidence type="ECO:0000256" key="1">
    <source>
        <dbReference type="ARBA" id="ARBA00004251"/>
    </source>
</evidence>
<dbReference type="InterPro" id="IPR057638">
    <property type="entry name" value="Ig_ZP2_2nd"/>
</dbReference>
<evidence type="ECO:0000256" key="6">
    <source>
        <dbReference type="ARBA" id="ARBA00022692"/>
    </source>
</evidence>
<dbReference type="PROSITE" id="PS51034">
    <property type="entry name" value="ZP_2"/>
    <property type="match status" value="1"/>
</dbReference>
<dbReference type="InterPro" id="IPR055355">
    <property type="entry name" value="ZP-C"/>
</dbReference>
<dbReference type="Pfam" id="PF23740">
    <property type="entry name" value="Ig_ZP2_3rd"/>
    <property type="match status" value="1"/>
</dbReference>
<dbReference type="AlphaFoldDB" id="A0AAD1SU71"/>
<evidence type="ECO:0000256" key="7">
    <source>
        <dbReference type="ARBA" id="ARBA00022989"/>
    </source>
</evidence>
<dbReference type="GO" id="GO:0035804">
    <property type="term" value="F:structural constituent of egg coat"/>
    <property type="evidence" value="ECO:0007669"/>
    <property type="project" value="TreeGrafter"/>
</dbReference>
<dbReference type="SMART" id="SM00241">
    <property type="entry name" value="ZP"/>
    <property type="match status" value="1"/>
</dbReference>
<keyword evidence="2" id="KW-1003">Cell membrane</keyword>
<sequence length="674" mass="75484">MAHSLGGSMKPKLMSNCVLGTWCLLLICLLCKLSDAAKTLDFPGSVSCRNDGLQIQKPKGIRLTQWRSLHVVDLAGDDFAGCDVFMDGKVANIPENCIEHELERRVLHIAFKDFTGQERVTYRVVCNDLQADEAIEGTVVNCTQDFMMIKFPRTLPQFDGEISQAVQSIPSKLFWDIGIYDGTRYVTVTTGQARQMGYVLKAEPDFLVIKAFFNASGLQIYKMENQNLYVGAVRLSSRFGAPKIVVDVPMVCVRSPPTCNETHMIFVIPPFGGILTSINLHGMDIPLDTQALQQYGITLDSLNGLHLYIKRNSLKDDIIDGTHWYSLSSLILTFQLGELTVPMQLTPKCSVASSPSISSCTKNGSMMFEIAEGFTQPKINLDTVVFGDGTCLPMRKTSSLVYKVPLNRCGTRKMFVDGKIYYENEAHALWKDFPPRQISRDSELRITVRCYYNPTANTNLIVNVGTLPPPLPTIGQGPLVFKLELFKDDSFGIAYGASQYPVMKILRDPLYFEISVLNRNDPNIELVLNDCWATMSLDPTAVPQWNVVVDGCQEVRDNFQTVFHPVLGVSLPNHRKRFEVKAFAFVTGGQASTSLSLMYVFPVDLLSLQCFNMQYSEPRLFPLYQKVSSIQEKEGTYTSSRPNTPKHSPYPFKTQFTAHITHTPYSPNLSKHTL</sequence>
<organism evidence="15 16">
    <name type="scientific">Pelobates cultripes</name>
    <name type="common">Western spadefoot toad</name>
    <dbReference type="NCBI Taxonomy" id="61616"/>
    <lineage>
        <taxon>Eukaryota</taxon>
        <taxon>Metazoa</taxon>
        <taxon>Chordata</taxon>
        <taxon>Craniata</taxon>
        <taxon>Vertebrata</taxon>
        <taxon>Euteleostomi</taxon>
        <taxon>Amphibia</taxon>
        <taxon>Batrachia</taxon>
        <taxon>Anura</taxon>
        <taxon>Pelobatoidea</taxon>
        <taxon>Pelobatidae</taxon>
        <taxon>Pelobates</taxon>
    </lineage>
</organism>
<dbReference type="InterPro" id="IPR001507">
    <property type="entry name" value="ZP_dom"/>
</dbReference>
<evidence type="ECO:0000256" key="2">
    <source>
        <dbReference type="ARBA" id="ARBA00022475"/>
    </source>
</evidence>
<feature type="chain" id="PRO_5042279700" description="ZP domain-containing protein" evidence="13">
    <location>
        <begin position="37"/>
        <end position="674"/>
    </location>
</feature>
<keyword evidence="3" id="KW-0964">Secreted</keyword>
<dbReference type="EMBL" id="OW240918">
    <property type="protein sequence ID" value="CAH2307183.1"/>
    <property type="molecule type" value="Genomic_DNA"/>
</dbReference>
<evidence type="ECO:0000313" key="16">
    <source>
        <dbReference type="Proteomes" id="UP001295444"/>
    </source>
</evidence>
<dbReference type="GO" id="GO:0007339">
    <property type="term" value="P:binding of sperm to zona pellucida"/>
    <property type="evidence" value="ECO:0007669"/>
    <property type="project" value="TreeGrafter"/>
</dbReference>
<evidence type="ECO:0000313" key="15">
    <source>
        <dbReference type="EMBL" id="CAH2307183.1"/>
    </source>
</evidence>
<keyword evidence="9" id="KW-1015">Disulfide bond</keyword>
<dbReference type="Pfam" id="PF23344">
    <property type="entry name" value="ZP-N"/>
    <property type="match status" value="1"/>
</dbReference>
<evidence type="ECO:0000256" key="12">
    <source>
        <dbReference type="ARBA" id="ARBA00024183"/>
    </source>
</evidence>
<dbReference type="InterPro" id="IPR048290">
    <property type="entry name" value="ZP_chr"/>
</dbReference>
<name>A0AAD1SU71_PELCU</name>
<keyword evidence="16" id="KW-1185">Reference proteome</keyword>
<dbReference type="PANTHER" id="PTHR23343:SF4">
    <property type="entry name" value="ZONA PELLUCIDA SPERM-BINDING PROTEIN 2"/>
    <property type="match status" value="1"/>
</dbReference>
<feature type="signal peptide" evidence="13">
    <location>
        <begin position="1"/>
        <end position="36"/>
    </location>
</feature>